<protein>
    <recommendedName>
        <fullName evidence="2">FP protein C-terminal domain-containing protein</fullName>
    </recommendedName>
</protein>
<organism evidence="3 4">
    <name type="scientific">Brassicogethes aeneus</name>
    <name type="common">Rape pollen beetle</name>
    <name type="synonym">Meligethes aeneus</name>
    <dbReference type="NCBI Taxonomy" id="1431903"/>
    <lineage>
        <taxon>Eukaryota</taxon>
        <taxon>Metazoa</taxon>
        <taxon>Ecdysozoa</taxon>
        <taxon>Arthropoda</taxon>
        <taxon>Hexapoda</taxon>
        <taxon>Insecta</taxon>
        <taxon>Pterygota</taxon>
        <taxon>Neoptera</taxon>
        <taxon>Endopterygota</taxon>
        <taxon>Coleoptera</taxon>
        <taxon>Polyphaga</taxon>
        <taxon>Cucujiformia</taxon>
        <taxon>Nitidulidae</taxon>
        <taxon>Meligethinae</taxon>
        <taxon>Brassicogethes</taxon>
    </lineage>
</organism>
<dbReference type="EMBL" id="OV121135">
    <property type="protein sequence ID" value="CAH0555162.1"/>
    <property type="molecule type" value="Genomic_DNA"/>
</dbReference>
<evidence type="ECO:0000259" key="2">
    <source>
        <dbReference type="Pfam" id="PF25298"/>
    </source>
</evidence>
<accession>A0A9P0B6F0</accession>
<proteinExistence type="predicted"/>
<dbReference type="AlphaFoldDB" id="A0A9P0B6F0"/>
<gene>
    <name evidence="3" type="ORF">MELIAE_LOCUS6597</name>
</gene>
<dbReference type="Proteomes" id="UP001154078">
    <property type="component" value="Chromosome 4"/>
</dbReference>
<dbReference type="SUPFAM" id="SSF57903">
    <property type="entry name" value="FYVE/PHD zinc finger"/>
    <property type="match status" value="1"/>
</dbReference>
<feature type="coiled-coil region" evidence="1">
    <location>
        <begin position="148"/>
        <end position="182"/>
    </location>
</feature>
<dbReference type="InterPro" id="IPR011011">
    <property type="entry name" value="Znf_FYVE_PHD"/>
</dbReference>
<evidence type="ECO:0000313" key="4">
    <source>
        <dbReference type="Proteomes" id="UP001154078"/>
    </source>
</evidence>
<dbReference type="InterPro" id="IPR057251">
    <property type="entry name" value="FP_C"/>
</dbReference>
<sequence>MTCPKCSITLENGTYSVQCSSKCGTWYHLTAKCTGLSKTNLQKVKKKELNWACGKCNEGSSSEDSCSDEENIITNTRNTRNSKKVSSKNTKITASQNIKSPKITKTEPNKTLIDYIDKRFNDLEKSLTFYGDIIEDVRKSVAVISDNYKKLHKEHESTKKKVAELQREIHLLKQKKHDTFDEHKEKNDVLIGLTSKTDEEAKNDAQKILSYLDVVTQDCTVKGLAGNGPRGHPFLITFKNVQDRNQMFDKRKLKGKIESSSCKLSGDNRNIYINEDMSKDSRVLFNKARSLKEKGYKYVWCKNGLVFCRETESSKILLLRSSEQIDKIISEVPVTNSTQDNV</sequence>
<feature type="domain" description="FP protein C-terminal" evidence="2">
    <location>
        <begin position="279"/>
        <end position="328"/>
    </location>
</feature>
<keyword evidence="4" id="KW-1185">Reference proteome</keyword>
<dbReference type="OrthoDB" id="6715063at2759"/>
<evidence type="ECO:0000313" key="3">
    <source>
        <dbReference type="EMBL" id="CAH0555162.1"/>
    </source>
</evidence>
<dbReference type="InterPro" id="IPR013083">
    <property type="entry name" value="Znf_RING/FYVE/PHD"/>
</dbReference>
<keyword evidence="1" id="KW-0175">Coiled coil</keyword>
<reference evidence="3" key="1">
    <citation type="submission" date="2021-12" db="EMBL/GenBank/DDBJ databases">
        <authorList>
            <person name="King R."/>
        </authorList>
    </citation>
    <scope>NUCLEOTIDE SEQUENCE</scope>
</reference>
<evidence type="ECO:0000256" key="1">
    <source>
        <dbReference type="SAM" id="Coils"/>
    </source>
</evidence>
<name>A0A9P0B6F0_BRAAE</name>
<dbReference type="Pfam" id="PF25298">
    <property type="entry name" value="Baculo_FP_2nd"/>
    <property type="match status" value="1"/>
</dbReference>
<dbReference type="Gene3D" id="3.30.40.10">
    <property type="entry name" value="Zinc/RING finger domain, C3HC4 (zinc finger)"/>
    <property type="match status" value="1"/>
</dbReference>